<sequence>MKKALLFLALGSISVFAHAKATQNSDQMLAQIDNVIVYAGENVDSSEEVYETINSANSAGFENCAVYLPEGELEASTTITLRRTEDGFMLECGSN</sequence>
<evidence type="ECO:0000256" key="1">
    <source>
        <dbReference type="SAM" id="SignalP"/>
    </source>
</evidence>
<dbReference type="EMBL" id="MCSI01000006">
    <property type="protein sequence ID" value="PME74988.1"/>
    <property type="molecule type" value="Genomic_DNA"/>
</dbReference>
<accession>A0A2N7C754</accession>
<organism evidence="2 3">
    <name type="scientific">Vibrio lentus</name>
    <dbReference type="NCBI Taxonomy" id="136468"/>
    <lineage>
        <taxon>Bacteria</taxon>
        <taxon>Pseudomonadati</taxon>
        <taxon>Pseudomonadota</taxon>
        <taxon>Gammaproteobacteria</taxon>
        <taxon>Vibrionales</taxon>
        <taxon>Vibrionaceae</taxon>
        <taxon>Vibrio</taxon>
    </lineage>
</organism>
<evidence type="ECO:0000313" key="2">
    <source>
        <dbReference type="EMBL" id="PME74988.1"/>
    </source>
</evidence>
<proteinExistence type="predicted"/>
<feature type="signal peptide" evidence="1">
    <location>
        <begin position="1"/>
        <end position="19"/>
    </location>
</feature>
<dbReference type="RefSeq" id="WP_102265895.1">
    <property type="nucleotide sequence ID" value="NZ_MCSH01000003.1"/>
</dbReference>
<dbReference type="Proteomes" id="UP000235778">
    <property type="component" value="Unassembled WGS sequence"/>
</dbReference>
<gene>
    <name evidence="2" type="ORF">BCV30_20910</name>
</gene>
<reference evidence="3" key="1">
    <citation type="submission" date="2016-07" db="EMBL/GenBank/DDBJ databases">
        <title>Nontailed viruses are major unrecognized killers of bacteria in the ocean.</title>
        <authorList>
            <person name="Kauffman K."/>
            <person name="Hussain F."/>
            <person name="Yang J."/>
            <person name="Arevalo P."/>
            <person name="Brown J."/>
            <person name="Cutler M."/>
            <person name="Kelly L."/>
            <person name="Polz M.F."/>
        </authorList>
    </citation>
    <scope>NUCLEOTIDE SEQUENCE [LARGE SCALE GENOMIC DNA]</scope>
    <source>
        <strain evidence="3">10N.286.55.C1</strain>
    </source>
</reference>
<comment type="caution">
    <text evidence="2">The sequence shown here is derived from an EMBL/GenBank/DDBJ whole genome shotgun (WGS) entry which is preliminary data.</text>
</comment>
<protein>
    <submittedName>
        <fullName evidence="2">Uncharacterized protein</fullName>
    </submittedName>
</protein>
<name>A0A2N7C754_9VIBR</name>
<keyword evidence="1" id="KW-0732">Signal</keyword>
<evidence type="ECO:0000313" key="3">
    <source>
        <dbReference type="Proteomes" id="UP000235778"/>
    </source>
</evidence>
<feature type="chain" id="PRO_5014801872" evidence="1">
    <location>
        <begin position="20"/>
        <end position="95"/>
    </location>
</feature>
<dbReference type="AlphaFoldDB" id="A0A2N7C754"/>